<gene>
    <name evidence="1" type="ORF">BDY19DRAFT_110244</name>
</gene>
<comment type="caution">
    <text evidence="1">The sequence shown here is derived from an EMBL/GenBank/DDBJ whole genome shotgun (WGS) entry which is preliminary data.</text>
</comment>
<proteinExistence type="predicted"/>
<evidence type="ECO:0000313" key="1">
    <source>
        <dbReference type="EMBL" id="KAI0089562.1"/>
    </source>
</evidence>
<dbReference type="EMBL" id="MU274910">
    <property type="protein sequence ID" value="KAI0089562.1"/>
    <property type="molecule type" value="Genomic_DNA"/>
</dbReference>
<evidence type="ECO:0000313" key="2">
    <source>
        <dbReference type="Proteomes" id="UP001055072"/>
    </source>
</evidence>
<sequence>MDVVPYFLLSCRLVTFTPSTATCSSVMRESNSHTTIHNSTLARVPYHPHNFLLSRSPVLVRLQKLLVLMNALGGKFVGKGENASPLHAGDFVKDPRHCLVK</sequence>
<accession>A0ACB8U5G8</accession>
<reference evidence="1" key="1">
    <citation type="journal article" date="2021" name="Environ. Microbiol.">
        <title>Gene family expansions and transcriptome signatures uncover fungal adaptations to wood decay.</title>
        <authorList>
            <person name="Hage H."/>
            <person name="Miyauchi S."/>
            <person name="Viragh M."/>
            <person name="Drula E."/>
            <person name="Min B."/>
            <person name="Chaduli D."/>
            <person name="Navarro D."/>
            <person name="Favel A."/>
            <person name="Norest M."/>
            <person name="Lesage-Meessen L."/>
            <person name="Balint B."/>
            <person name="Merenyi Z."/>
            <person name="de Eugenio L."/>
            <person name="Morin E."/>
            <person name="Martinez A.T."/>
            <person name="Baldrian P."/>
            <person name="Stursova M."/>
            <person name="Martinez M.J."/>
            <person name="Novotny C."/>
            <person name="Magnuson J.K."/>
            <person name="Spatafora J.W."/>
            <person name="Maurice S."/>
            <person name="Pangilinan J."/>
            <person name="Andreopoulos W."/>
            <person name="LaButti K."/>
            <person name="Hundley H."/>
            <person name="Na H."/>
            <person name="Kuo A."/>
            <person name="Barry K."/>
            <person name="Lipzen A."/>
            <person name="Henrissat B."/>
            <person name="Riley R."/>
            <person name="Ahrendt S."/>
            <person name="Nagy L.G."/>
            <person name="Grigoriev I.V."/>
            <person name="Martin F."/>
            <person name="Rosso M.N."/>
        </authorList>
    </citation>
    <scope>NUCLEOTIDE SEQUENCE</scope>
    <source>
        <strain evidence="1">CBS 384.51</strain>
    </source>
</reference>
<name>A0ACB8U5G8_9APHY</name>
<keyword evidence="2" id="KW-1185">Reference proteome</keyword>
<dbReference type="Proteomes" id="UP001055072">
    <property type="component" value="Unassembled WGS sequence"/>
</dbReference>
<organism evidence="1 2">
    <name type="scientific">Irpex rosettiformis</name>
    <dbReference type="NCBI Taxonomy" id="378272"/>
    <lineage>
        <taxon>Eukaryota</taxon>
        <taxon>Fungi</taxon>
        <taxon>Dikarya</taxon>
        <taxon>Basidiomycota</taxon>
        <taxon>Agaricomycotina</taxon>
        <taxon>Agaricomycetes</taxon>
        <taxon>Polyporales</taxon>
        <taxon>Irpicaceae</taxon>
        <taxon>Irpex</taxon>
    </lineage>
</organism>
<protein>
    <submittedName>
        <fullName evidence="1">Uncharacterized protein</fullName>
    </submittedName>
</protein>